<dbReference type="Proteomes" id="UP001153269">
    <property type="component" value="Unassembled WGS sequence"/>
</dbReference>
<comment type="caution">
    <text evidence="2">The sequence shown here is derived from an EMBL/GenBank/DDBJ whole genome shotgun (WGS) entry which is preliminary data.</text>
</comment>
<evidence type="ECO:0000256" key="1">
    <source>
        <dbReference type="SAM" id="MobiDB-lite"/>
    </source>
</evidence>
<organism evidence="2 3">
    <name type="scientific">Pleuronectes platessa</name>
    <name type="common">European plaice</name>
    <dbReference type="NCBI Taxonomy" id="8262"/>
    <lineage>
        <taxon>Eukaryota</taxon>
        <taxon>Metazoa</taxon>
        <taxon>Chordata</taxon>
        <taxon>Craniata</taxon>
        <taxon>Vertebrata</taxon>
        <taxon>Euteleostomi</taxon>
        <taxon>Actinopterygii</taxon>
        <taxon>Neopterygii</taxon>
        <taxon>Teleostei</taxon>
        <taxon>Neoteleostei</taxon>
        <taxon>Acanthomorphata</taxon>
        <taxon>Carangaria</taxon>
        <taxon>Pleuronectiformes</taxon>
        <taxon>Pleuronectoidei</taxon>
        <taxon>Pleuronectidae</taxon>
        <taxon>Pleuronectes</taxon>
    </lineage>
</organism>
<evidence type="ECO:0000313" key="3">
    <source>
        <dbReference type="Proteomes" id="UP001153269"/>
    </source>
</evidence>
<feature type="non-terminal residue" evidence="2">
    <location>
        <position position="145"/>
    </location>
</feature>
<gene>
    <name evidence="2" type="ORF">PLEPLA_LOCUS24991</name>
</gene>
<dbReference type="AlphaFoldDB" id="A0A9N7YTU6"/>
<sequence>TDDDRQHTHPANTHLLRTPEIPGLCNPPELGQRIPIMLLHTTPPSHKSLHCLHRKSLHDGLPPHVADGEIILYPCGQVWLKCWRGMNTSLSLVVMTKDIAYEVPAGHHPPGLHLGLHLPRSHNRSKRASPPMFPRTRDVASNASS</sequence>
<feature type="region of interest" description="Disordered" evidence="1">
    <location>
        <begin position="116"/>
        <end position="145"/>
    </location>
</feature>
<evidence type="ECO:0000313" key="2">
    <source>
        <dbReference type="EMBL" id="CAB1436958.1"/>
    </source>
</evidence>
<protein>
    <submittedName>
        <fullName evidence="2">Uncharacterized protein</fullName>
    </submittedName>
</protein>
<keyword evidence="3" id="KW-1185">Reference proteome</keyword>
<proteinExistence type="predicted"/>
<name>A0A9N7YTU6_PLEPL</name>
<accession>A0A9N7YTU6</accession>
<reference evidence="2" key="1">
    <citation type="submission" date="2020-03" db="EMBL/GenBank/DDBJ databases">
        <authorList>
            <person name="Weist P."/>
        </authorList>
    </citation>
    <scope>NUCLEOTIDE SEQUENCE</scope>
</reference>
<dbReference type="EMBL" id="CADEAL010001962">
    <property type="protein sequence ID" value="CAB1436958.1"/>
    <property type="molecule type" value="Genomic_DNA"/>
</dbReference>